<feature type="transmembrane region" description="Helical" evidence="7">
    <location>
        <begin position="168"/>
        <end position="190"/>
    </location>
</feature>
<feature type="transmembrane region" description="Helical" evidence="7">
    <location>
        <begin position="139"/>
        <end position="162"/>
    </location>
</feature>
<dbReference type="SUPFAM" id="SSF103473">
    <property type="entry name" value="MFS general substrate transporter"/>
    <property type="match status" value="1"/>
</dbReference>
<dbReference type="PANTHER" id="PTHR42718">
    <property type="entry name" value="MAJOR FACILITATOR SUPERFAMILY MULTIDRUG TRANSPORTER MFSC"/>
    <property type="match status" value="1"/>
</dbReference>
<dbReference type="OrthoDB" id="3218494at2"/>
<dbReference type="Gene3D" id="1.20.1250.20">
    <property type="entry name" value="MFS general substrate transporter like domains"/>
    <property type="match status" value="1"/>
</dbReference>
<dbReference type="GO" id="GO:0005886">
    <property type="term" value="C:plasma membrane"/>
    <property type="evidence" value="ECO:0007669"/>
    <property type="project" value="UniProtKB-SubCell"/>
</dbReference>
<dbReference type="InterPro" id="IPR036259">
    <property type="entry name" value="MFS_trans_sf"/>
</dbReference>
<dbReference type="CDD" id="cd17321">
    <property type="entry name" value="MFS_MMR_MDR_like"/>
    <property type="match status" value="1"/>
</dbReference>
<organism evidence="9 10">
    <name type="scientific">Nocardia tenerifensis</name>
    <dbReference type="NCBI Taxonomy" id="228006"/>
    <lineage>
        <taxon>Bacteria</taxon>
        <taxon>Bacillati</taxon>
        <taxon>Actinomycetota</taxon>
        <taxon>Actinomycetes</taxon>
        <taxon>Mycobacteriales</taxon>
        <taxon>Nocardiaceae</taxon>
        <taxon>Nocardia</taxon>
    </lineage>
</organism>
<evidence type="ECO:0000256" key="7">
    <source>
        <dbReference type="SAM" id="Phobius"/>
    </source>
</evidence>
<evidence type="ECO:0000259" key="8">
    <source>
        <dbReference type="PROSITE" id="PS50850"/>
    </source>
</evidence>
<feature type="transmembrane region" description="Helical" evidence="7">
    <location>
        <begin position="270"/>
        <end position="293"/>
    </location>
</feature>
<feature type="transmembrane region" description="Helical" evidence="7">
    <location>
        <begin position="12"/>
        <end position="30"/>
    </location>
</feature>
<dbReference type="InterPro" id="IPR020846">
    <property type="entry name" value="MFS_dom"/>
</dbReference>
<evidence type="ECO:0000313" key="10">
    <source>
        <dbReference type="Proteomes" id="UP000247569"/>
    </source>
</evidence>
<keyword evidence="5 7" id="KW-1133">Transmembrane helix</keyword>
<proteinExistence type="predicted"/>
<evidence type="ECO:0000256" key="5">
    <source>
        <dbReference type="ARBA" id="ARBA00022989"/>
    </source>
</evidence>
<dbReference type="PROSITE" id="PS50850">
    <property type="entry name" value="MFS"/>
    <property type="match status" value="1"/>
</dbReference>
<sequence length="478" mass="49072">MDTESETSQVRLGLALGVIAGALALDVGSLNVINAALPAIGGRFEVDTGTLQWVMTSYSVTFAGFLLSSGRMADVFGRRLLFALGIGLFTAAALAGALAPNVAVLIVARAVQGIGAALSGPAALALISEVFSEGPQRNHAFGVYAAVGSVSASSGLVVGGVLTQLLGWRSVFAVSVAFGLLVLLAVRPALPASVRRSHSLDWWGACTVTIGLILVVFGMSRVGEAGWTNPVALTSLTVAGLLLVMFMMWERRAKEPLMPLTIFRAVSVRAGAVTAVVSYTTVVGLMFFAPLYLQNILSYSPLQSAFAVLPLSCAVFVVANYFTDRLLIRYGQRPLLIGGLILVAAGIALWMWTPLAGNYWVHVLPGVIVVGLGMGLAFPAMTAAGLTGVPQRQHGVAGAINVVGQQIGASVGVVVLVVIAAAGATSATAAGKLAGYHLAYLAAAVFCVLGALIIGIGGGWNSHPETSDSVESAGGRMN</sequence>
<feature type="transmembrane region" description="Helical" evidence="7">
    <location>
        <begin position="305"/>
        <end position="323"/>
    </location>
</feature>
<dbReference type="EMBL" id="QJKF01000005">
    <property type="protein sequence ID" value="PXX63906.1"/>
    <property type="molecule type" value="Genomic_DNA"/>
</dbReference>
<keyword evidence="3" id="KW-1003">Cell membrane</keyword>
<dbReference type="InterPro" id="IPR005829">
    <property type="entry name" value="Sugar_transporter_CS"/>
</dbReference>
<comment type="caution">
    <text evidence="9">The sequence shown here is derived from an EMBL/GenBank/DDBJ whole genome shotgun (WGS) entry which is preliminary data.</text>
</comment>
<feature type="transmembrane region" description="Helical" evidence="7">
    <location>
        <begin position="80"/>
        <end position="100"/>
    </location>
</feature>
<dbReference type="Proteomes" id="UP000247569">
    <property type="component" value="Unassembled WGS sequence"/>
</dbReference>
<feature type="transmembrane region" description="Helical" evidence="7">
    <location>
        <begin position="106"/>
        <end position="127"/>
    </location>
</feature>
<accession>A0A318K3B6</accession>
<evidence type="ECO:0000256" key="1">
    <source>
        <dbReference type="ARBA" id="ARBA00004651"/>
    </source>
</evidence>
<evidence type="ECO:0000313" key="9">
    <source>
        <dbReference type="EMBL" id="PXX63906.1"/>
    </source>
</evidence>
<keyword evidence="2" id="KW-0813">Transport</keyword>
<dbReference type="RefSeq" id="WP_083894620.1">
    <property type="nucleotide sequence ID" value="NZ_QJKF01000005.1"/>
</dbReference>
<feature type="transmembrane region" description="Helical" evidence="7">
    <location>
        <begin position="202"/>
        <end position="219"/>
    </location>
</feature>
<dbReference type="PROSITE" id="PS00216">
    <property type="entry name" value="SUGAR_TRANSPORT_1"/>
    <property type="match status" value="1"/>
</dbReference>
<dbReference type="InterPro" id="IPR011701">
    <property type="entry name" value="MFS"/>
</dbReference>
<feature type="transmembrane region" description="Helical" evidence="7">
    <location>
        <begin position="407"/>
        <end position="431"/>
    </location>
</feature>
<keyword evidence="10" id="KW-1185">Reference proteome</keyword>
<evidence type="ECO:0000256" key="4">
    <source>
        <dbReference type="ARBA" id="ARBA00022692"/>
    </source>
</evidence>
<dbReference type="PANTHER" id="PTHR42718:SF46">
    <property type="entry name" value="BLR6921 PROTEIN"/>
    <property type="match status" value="1"/>
</dbReference>
<keyword evidence="4 7" id="KW-0812">Transmembrane</keyword>
<feature type="transmembrane region" description="Helical" evidence="7">
    <location>
        <begin position="50"/>
        <end position="68"/>
    </location>
</feature>
<reference evidence="9 10" key="1">
    <citation type="submission" date="2018-05" db="EMBL/GenBank/DDBJ databases">
        <title>Genomic Encyclopedia of Type Strains, Phase IV (KMG-IV): sequencing the most valuable type-strain genomes for metagenomic binning, comparative biology and taxonomic classification.</title>
        <authorList>
            <person name="Goeker M."/>
        </authorList>
    </citation>
    <scope>NUCLEOTIDE SEQUENCE [LARGE SCALE GENOMIC DNA]</scope>
    <source>
        <strain evidence="9 10">DSM 44704</strain>
    </source>
</reference>
<evidence type="ECO:0000256" key="6">
    <source>
        <dbReference type="ARBA" id="ARBA00023136"/>
    </source>
</evidence>
<feature type="transmembrane region" description="Helical" evidence="7">
    <location>
        <begin position="437"/>
        <end position="460"/>
    </location>
</feature>
<protein>
    <submittedName>
        <fullName evidence="9">EmrB/QacA subfamily drug resistance transporter</fullName>
    </submittedName>
</protein>
<feature type="transmembrane region" description="Helical" evidence="7">
    <location>
        <begin position="359"/>
        <end position="386"/>
    </location>
</feature>
<evidence type="ECO:0000256" key="3">
    <source>
        <dbReference type="ARBA" id="ARBA00022475"/>
    </source>
</evidence>
<comment type="subcellular location">
    <subcellularLocation>
        <location evidence="1">Cell membrane</location>
        <topology evidence="1">Multi-pass membrane protein</topology>
    </subcellularLocation>
</comment>
<dbReference type="GO" id="GO:0022857">
    <property type="term" value="F:transmembrane transporter activity"/>
    <property type="evidence" value="ECO:0007669"/>
    <property type="project" value="InterPro"/>
</dbReference>
<dbReference type="AlphaFoldDB" id="A0A318K3B6"/>
<evidence type="ECO:0000256" key="2">
    <source>
        <dbReference type="ARBA" id="ARBA00022448"/>
    </source>
</evidence>
<dbReference type="Gene3D" id="1.20.1720.10">
    <property type="entry name" value="Multidrug resistance protein D"/>
    <property type="match status" value="1"/>
</dbReference>
<feature type="domain" description="Major facilitator superfamily (MFS) profile" evidence="8">
    <location>
        <begin position="15"/>
        <end position="462"/>
    </location>
</feature>
<keyword evidence="6 7" id="KW-0472">Membrane</keyword>
<gene>
    <name evidence="9" type="ORF">DFR70_10588</name>
</gene>
<feature type="transmembrane region" description="Helical" evidence="7">
    <location>
        <begin position="335"/>
        <end position="353"/>
    </location>
</feature>
<name>A0A318K3B6_9NOCA</name>
<feature type="transmembrane region" description="Helical" evidence="7">
    <location>
        <begin position="231"/>
        <end position="249"/>
    </location>
</feature>
<dbReference type="Pfam" id="PF07690">
    <property type="entry name" value="MFS_1"/>
    <property type="match status" value="1"/>
</dbReference>